<dbReference type="InterPro" id="IPR000073">
    <property type="entry name" value="AB_hydrolase_1"/>
</dbReference>
<dbReference type="PANTHER" id="PTHR45763:SF21">
    <property type="entry name" value="ALPHA_BETA-HYDROLASES SUPERFAMILY PROTEIN"/>
    <property type="match status" value="1"/>
</dbReference>
<protein>
    <submittedName>
        <fullName evidence="2">Alpha/beta-Hydrolases superfamily protein isoform 1</fullName>
    </submittedName>
</protein>
<dbReference type="Proteomes" id="UP000321393">
    <property type="component" value="Unassembled WGS sequence"/>
</dbReference>
<organism evidence="2 3">
    <name type="scientific">Cucumis melo var. makuwa</name>
    <name type="common">Oriental melon</name>
    <dbReference type="NCBI Taxonomy" id="1194695"/>
    <lineage>
        <taxon>Eukaryota</taxon>
        <taxon>Viridiplantae</taxon>
        <taxon>Streptophyta</taxon>
        <taxon>Embryophyta</taxon>
        <taxon>Tracheophyta</taxon>
        <taxon>Spermatophyta</taxon>
        <taxon>Magnoliopsida</taxon>
        <taxon>eudicotyledons</taxon>
        <taxon>Gunneridae</taxon>
        <taxon>Pentapetalae</taxon>
        <taxon>rosids</taxon>
        <taxon>fabids</taxon>
        <taxon>Cucurbitales</taxon>
        <taxon>Cucurbitaceae</taxon>
        <taxon>Benincaseae</taxon>
        <taxon>Cucumis</taxon>
    </lineage>
</organism>
<reference evidence="2 3" key="1">
    <citation type="submission" date="2019-08" db="EMBL/GenBank/DDBJ databases">
        <title>Draft genome sequences of two oriental melons (Cucumis melo L. var makuwa).</title>
        <authorList>
            <person name="Kwon S.-Y."/>
        </authorList>
    </citation>
    <scope>NUCLEOTIDE SEQUENCE [LARGE SCALE GENOMIC DNA]</scope>
    <source>
        <strain evidence="3">cv. SW 3</strain>
        <tissue evidence="2">Leaf</tissue>
    </source>
</reference>
<sequence length="656" mass="75961">MKAPPPKTIYGLANGPPLTSPRVKLHDGRHLAYKELGVPKEEAQHKIIVCHGYENCKDMDLPISQEVLEELKVYLLLYDRAGYYESDPNPSRSVKTEAFDIQELADRLELGSKFYVIGCSIGTYPIWAWFCFCRLLGASLVVPIVNFWWPSFPSALSQHSFEKLPKSYKRTYTIAYYTPWLINWWMTQKWFPVLEREGMSLISDLTISTRMLELPGLKNALRQGEHESIHRDLVCTYGKWEFDPMELTNPFPDNKGSVHMWQGSQDRVVPIELNRFIAQKLPWIQYHELPNYGHLLIHEPPNFELILRALLVVDPNCAVFAEYNNMIRVIGATILLGIIGWIYQRLKKAPPPRICGSANGPPLSSPRVKLNDGRHLAYRELGVPKEKAQYKIILCHGLDSCKDMDLPISQELMEELKLYLLVYDRAGYCESDPNPSRSVKTEAFDIQELADKLEIGTKFYVIGCSMGTYPGFFFCRLLGASLVVPIVNFWWPSLPSALSHHSFEKFPKSYKRTYKIAYYSPWLFCWWMTQKWFKVLGSEGMFLDSDLTILNRILKRPEQKKVLQQGEHESLHRDILCAFGKWEFDPMELTNPFADDKGSVVHMWQGSQDRIVPIELNRFIAQKLPWIQYHELPNYGHLLVHEPQNFEAILRALLIQ</sequence>
<dbReference type="FunFam" id="3.40.50.1820:FF:000270">
    <property type="entry name" value="Alpha/beta-Hydrolases superfamily protein"/>
    <property type="match status" value="2"/>
</dbReference>
<proteinExistence type="predicted"/>
<comment type="caution">
    <text evidence="2">The sequence shown here is derived from an EMBL/GenBank/DDBJ whole genome shotgun (WGS) entry which is preliminary data.</text>
</comment>
<accession>A0A5A7TCB6</accession>
<dbReference type="InterPro" id="IPR029058">
    <property type="entry name" value="AB_hydrolase_fold"/>
</dbReference>
<dbReference type="PANTHER" id="PTHR45763">
    <property type="entry name" value="HYDROLASE, ALPHA/BETA FOLD FAMILY PROTEIN, EXPRESSED-RELATED"/>
    <property type="match status" value="1"/>
</dbReference>
<dbReference type="EMBL" id="SSTE01018412">
    <property type="protein sequence ID" value="KAA0039271.1"/>
    <property type="molecule type" value="Genomic_DNA"/>
</dbReference>
<evidence type="ECO:0000313" key="3">
    <source>
        <dbReference type="Proteomes" id="UP000321393"/>
    </source>
</evidence>
<dbReference type="SUPFAM" id="SSF53474">
    <property type="entry name" value="alpha/beta-Hydrolases"/>
    <property type="match status" value="2"/>
</dbReference>
<gene>
    <name evidence="2" type="ORF">E6C27_scaffold64G00620</name>
</gene>
<dbReference type="Gene3D" id="3.40.50.1820">
    <property type="entry name" value="alpha/beta hydrolase"/>
    <property type="match status" value="2"/>
</dbReference>
<dbReference type="AlphaFoldDB" id="A0A5A7TCB6"/>
<dbReference type="Pfam" id="PF12697">
    <property type="entry name" value="Abhydrolase_6"/>
    <property type="match status" value="1"/>
</dbReference>
<feature type="domain" description="AB hydrolase-1" evidence="1">
    <location>
        <begin position="392"/>
        <end position="646"/>
    </location>
</feature>
<dbReference type="OrthoDB" id="294702at2759"/>
<evidence type="ECO:0000313" key="2">
    <source>
        <dbReference type="EMBL" id="KAA0039271.1"/>
    </source>
</evidence>
<name>A0A5A7TCB6_CUCMM</name>
<evidence type="ECO:0000259" key="1">
    <source>
        <dbReference type="Pfam" id="PF12697"/>
    </source>
</evidence>